<dbReference type="InterPro" id="IPR032675">
    <property type="entry name" value="LRR_dom_sf"/>
</dbReference>
<evidence type="ECO:0000313" key="2">
    <source>
        <dbReference type="Proteomes" id="UP001056384"/>
    </source>
</evidence>
<accession>A0A9Q9EGD9</accession>
<sequence length="457" mass="51417">MAKAAPSPAHELPEELLAHIVEYLAAEHPFVPDREHQERVRSLTALCRTSRQFCRLAQPVLFRTIWPGGSEDSVHRVRCLLRTLVARPDLRDHVLNVSVEFYDMGDATGTVVRDMSGFDASAYTAAAEGLCLLGDVDTRNRLIEDAQFGQGDASWTLLLATCKKIRSIDAELHYDWQDRDTGKLLRFAAEYGGSAPISGQLLPELKEYILYHHDTEGSTPILDVKHLLSHDSLRTLKGHALSLQEDEIEDELDDCIFTSRLTKIELTYSLLDGAGMARLLSCCPDLESFSLEWGPSTVGDCIIDLREVGDAFREHGKRLRRLRLDTKDAFQFEEASLDRAHHPLGDLTSLASLQVLEVPAMCLSGVYDQTPSQSFEVLDFAETLPVSLQTLEVLHFRRDKHVALDEQLTSLASDQRFGHLSRIKLKNSDPRPEMLEMECWKSWHMSKDASGRVLLAR</sequence>
<keyword evidence="2" id="KW-1185">Reference proteome</keyword>
<dbReference type="Gene3D" id="3.80.10.10">
    <property type="entry name" value="Ribonuclease Inhibitor"/>
    <property type="match status" value="1"/>
</dbReference>
<organism evidence="1 2">
    <name type="scientific">Septoria linicola</name>
    <dbReference type="NCBI Taxonomy" id="215465"/>
    <lineage>
        <taxon>Eukaryota</taxon>
        <taxon>Fungi</taxon>
        <taxon>Dikarya</taxon>
        <taxon>Ascomycota</taxon>
        <taxon>Pezizomycotina</taxon>
        <taxon>Dothideomycetes</taxon>
        <taxon>Dothideomycetidae</taxon>
        <taxon>Mycosphaerellales</taxon>
        <taxon>Mycosphaerellaceae</taxon>
        <taxon>Septoria</taxon>
    </lineage>
</organism>
<dbReference type="Proteomes" id="UP001056384">
    <property type="component" value="Chromosome 2"/>
</dbReference>
<dbReference type="EMBL" id="CP099419">
    <property type="protein sequence ID" value="USW48824.1"/>
    <property type="molecule type" value="Genomic_DNA"/>
</dbReference>
<gene>
    <name evidence="1" type="ORF">Slin15195_G021430</name>
</gene>
<reference evidence="1" key="1">
    <citation type="submission" date="2022-06" db="EMBL/GenBank/DDBJ databases">
        <title>Complete genome sequences of two strains of the flax pathogen Septoria linicola.</title>
        <authorList>
            <person name="Lapalu N."/>
            <person name="Simon A."/>
            <person name="Demenou B."/>
            <person name="Paumier D."/>
            <person name="Guillot M.-P."/>
            <person name="Gout L."/>
            <person name="Valade R."/>
        </authorList>
    </citation>
    <scope>NUCLEOTIDE SEQUENCE</scope>
    <source>
        <strain evidence="1">SE15195</strain>
    </source>
</reference>
<evidence type="ECO:0000313" key="1">
    <source>
        <dbReference type="EMBL" id="USW48824.1"/>
    </source>
</evidence>
<dbReference type="AlphaFoldDB" id="A0A9Q9EGD9"/>
<proteinExistence type="predicted"/>
<name>A0A9Q9EGD9_9PEZI</name>
<protein>
    <submittedName>
        <fullName evidence="1">F-box domain, leucine-rich repeat domain superfamily</fullName>
    </submittedName>
</protein>